<evidence type="ECO:0000313" key="2">
    <source>
        <dbReference type="EMBL" id="MBS1257593.1"/>
    </source>
</evidence>
<name>A0A941ZYN5_9BACT</name>
<comment type="caution">
    <text evidence="2">The sequence shown here is derived from an EMBL/GenBank/DDBJ whole genome shotgun (WGS) entry which is preliminary data.</text>
</comment>
<dbReference type="AlphaFoldDB" id="A0A941ZYN5"/>
<proteinExistence type="predicted"/>
<protein>
    <recommendedName>
        <fullName evidence="1">DUF5615 domain-containing protein</fullName>
    </recommendedName>
</protein>
<organism evidence="2 3">
    <name type="scientific">Candidatus Scalindua arabica</name>
    <dbReference type="NCBI Taxonomy" id="1127984"/>
    <lineage>
        <taxon>Bacteria</taxon>
        <taxon>Pseudomonadati</taxon>
        <taxon>Planctomycetota</taxon>
        <taxon>Candidatus Brocadiia</taxon>
        <taxon>Candidatus Brocadiales</taxon>
        <taxon>Candidatus Scalinduaceae</taxon>
        <taxon>Candidatus Scalindua</taxon>
    </lineage>
</organism>
<reference evidence="2" key="1">
    <citation type="journal article" date="2021" name="ISME J.">
        <title>Fine-scale metabolic discontinuity in a stratified prokaryote microbiome of a Red Sea deep halocline.</title>
        <authorList>
            <person name="Michoud G."/>
            <person name="Ngugi D.K."/>
            <person name="Barozzi A."/>
            <person name="Merlino G."/>
            <person name="Calleja M.L."/>
            <person name="Delgado-Huertas A."/>
            <person name="Moran X.A.G."/>
            <person name="Daffonchio D."/>
        </authorList>
    </citation>
    <scope>NUCLEOTIDE SEQUENCE</scope>
    <source>
        <strain evidence="2">SuakinDeep_MAG55_1</strain>
    </source>
</reference>
<accession>A0A941ZYN5</accession>
<evidence type="ECO:0000313" key="3">
    <source>
        <dbReference type="Proteomes" id="UP000722750"/>
    </source>
</evidence>
<feature type="domain" description="DUF5615" evidence="1">
    <location>
        <begin position="1"/>
        <end position="110"/>
    </location>
</feature>
<dbReference type="Proteomes" id="UP000722750">
    <property type="component" value="Unassembled WGS sequence"/>
</dbReference>
<dbReference type="InterPro" id="IPR041049">
    <property type="entry name" value="DUF5615"/>
</dbReference>
<dbReference type="Pfam" id="PF18480">
    <property type="entry name" value="DUF5615"/>
    <property type="match status" value="1"/>
</dbReference>
<evidence type="ECO:0000259" key="1">
    <source>
        <dbReference type="Pfam" id="PF18480"/>
    </source>
</evidence>
<gene>
    <name evidence="2" type="ORF">MAG551_00637</name>
</gene>
<sequence length="122" mass="14166">MRFLADMPISPKTVEFLNNLGHEAVRLTDIDMMHAEDEDIIEYARTEKYVILTMDLDFGELLAIKRLSEPSVIIFRLENPTVVRINNILNDNLKQIEQDLMNGSIVIIEKSRLRIRELPIKS</sequence>
<dbReference type="EMBL" id="JAANXD010000027">
    <property type="protein sequence ID" value="MBS1257593.1"/>
    <property type="molecule type" value="Genomic_DNA"/>
</dbReference>